<dbReference type="RefSeq" id="WP_008874360.1">
    <property type="nucleotide sequence ID" value="NZ_CAUM01000065.1"/>
</dbReference>
<name>M5EKZ2_9HYPH</name>
<sequence length="59" mass="6865">MSINYSTLEADVAEWMKGHIERVKEYCGEGEAYAEAVRLLEDDPWQALQWYVEDVRKAA</sequence>
<evidence type="ECO:0000313" key="2">
    <source>
        <dbReference type="Proteomes" id="UP000012062"/>
    </source>
</evidence>
<organism evidence="1 2">
    <name type="scientific">Mesorhizobium metallidurans STM 2683</name>
    <dbReference type="NCBI Taxonomy" id="1297569"/>
    <lineage>
        <taxon>Bacteria</taxon>
        <taxon>Pseudomonadati</taxon>
        <taxon>Pseudomonadota</taxon>
        <taxon>Alphaproteobacteria</taxon>
        <taxon>Hyphomicrobiales</taxon>
        <taxon>Phyllobacteriaceae</taxon>
        <taxon>Mesorhizobium</taxon>
    </lineage>
</organism>
<dbReference type="AlphaFoldDB" id="M5EKZ2"/>
<dbReference type="EMBL" id="CAUM01000065">
    <property type="protein sequence ID" value="CCV05409.1"/>
    <property type="molecule type" value="Genomic_DNA"/>
</dbReference>
<keyword evidence="2" id="KW-1185">Reference proteome</keyword>
<gene>
    <name evidence="1" type="ORF">MESS2_1570014</name>
</gene>
<accession>M5EKZ2</accession>
<proteinExistence type="predicted"/>
<evidence type="ECO:0000313" key="1">
    <source>
        <dbReference type="EMBL" id="CCV05409.1"/>
    </source>
</evidence>
<protein>
    <submittedName>
        <fullName evidence="1">Uncharacterized protein</fullName>
    </submittedName>
</protein>
<reference evidence="1 2" key="1">
    <citation type="submission" date="2013-02" db="EMBL/GenBank/DDBJ databases">
        <authorList>
            <person name="Genoscope - CEA"/>
        </authorList>
    </citation>
    <scope>NUCLEOTIDE SEQUENCE [LARGE SCALE GENOMIC DNA]</scope>
    <source>
        <strain evidence="1 2">STM 2683</strain>
    </source>
</reference>
<comment type="caution">
    <text evidence="1">The sequence shown here is derived from an EMBL/GenBank/DDBJ whole genome shotgun (WGS) entry which is preliminary data.</text>
</comment>
<dbReference type="Proteomes" id="UP000012062">
    <property type="component" value="Unassembled WGS sequence"/>
</dbReference>